<keyword evidence="5 7" id="KW-1133">Transmembrane helix</keyword>
<evidence type="ECO:0000256" key="7">
    <source>
        <dbReference type="SAM" id="Phobius"/>
    </source>
</evidence>
<keyword evidence="4 7" id="KW-0812">Transmembrane</keyword>
<dbReference type="Proteomes" id="UP000019226">
    <property type="component" value="Chromosome"/>
</dbReference>
<dbReference type="EMBL" id="CP004350">
    <property type="protein sequence ID" value="AHI19331.1"/>
    <property type="molecule type" value="Genomic_DNA"/>
</dbReference>
<feature type="transmembrane region" description="Helical" evidence="7">
    <location>
        <begin position="354"/>
        <end position="378"/>
    </location>
</feature>
<proteinExistence type="predicted"/>
<evidence type="ECO:0000256" key="5">
    <source>
        <dbReference type="ARBA" id="ARBA00022989"/>
    </source>
</evidence>
<dbReference type="PANTHER" id="PTHR33362">
    <property type="entry name" value="SIALIC ACID TRAP TRANSPORTER PERMEASE PROTEIN SIAT-RELATED"/>
    <property type="match status" value="1"/>
</dbReference>
<feature type="transmembrane region" description="Helical" evidence="7">
    <location>
        <begin position="240"/>
        <end position="258"/>
    </location>
</feature>
<organism evidence="9 10">
    <name type="scientific">Corynebacterium casei LMG S-19264</name>
    <dbReference type="NCBI Taxonomy" id="1285583"/>
    <lineage>
        <taxon>Bacteria</taxon>
        <taxon>Bacillati</taxon>
        <taxon>Actinomycetota</taxon>
        <taxon>Actinomycetes</taxon>
        <taxon>Mycobacteriales</taxon>
        <taxon>Corynebacteriaceae</taxon>
        <taxon>Corynebacterium</taxon>
    </lineage>
</organism>
<dbReference type="RefSeq" id="WP_025387173.1">
    <property type="nucleotide sequence ID" value="NZ_CP004350.1"/>
</dbReference>
<feature type="transmembrane region" description="Helical" evidence="7">
    <location>
        <begin position="45"/>
        <end position="72"/>
    </location>
</feature>
<comment type="subcellular location">
    <subcellularLocation>
        <location evidence="1">Cell inner membrane</location>
        <topology evidence="1">Multi-pass membrane protein</topology>
    </subcellularLocation>
</comment>
<keyword evidence="6 7" id="KW-0472">Membrane</keyword>
<dbReference type="InterPro" id="IPR004681">
    <property type="entry name" value="TRAP_DctM"/>
</dbReference>
<evidence type="ECO:0000313" key="9">
    <source>
        <dbReference type="EMBL" id="AHI19331.1"/>
    </source>
</evidence>
<protein>
    <submittedName>
        <fullName evidence="9">TRAP C4-dicarboxylate transport system permease DctM</fullName>
    </submittedName>
</protein>
<feature type="transmembrane region" description="Helical" evidence="7">
    <location>
        <begin position="270"/>
        <end position="292"/>
    </location>
</feature>
<evidence type="ECO:0000256" key="3">
    <source>
        <dbReference type="ARBA" id="ARBA00022519"/>
    </source>
</evidence>
<dbReference type="GeneID" id="82876933"/>
<feature type="transmembrane region" description="Helical" evidence="7">
    <location>
        <begin position="92"/>
        <end position="112"/>
    </location>
</feature>
<accession>A0ABM5PN68</accession>
<sequence length="425" mass="44084">MTVAIMLIAIGILMAIRVPVALSILGPSLVYMLATGNSPGFAMRIAADGIASFPLLAVPLFILLGTVANYAGVADCLFEFAESLLHRVTGNLGYVNVFASVGFAWMSGSALADAAAMGKTLVPAMERSGFKKSFATGLTASSSLISPVMPPSIPAAIYASVAAVSTGALFAASVLPALLLAGSLLVVVALYVSRHKEDLVGPAENPRPIGEATVRVLGALLTPVIILGGILGGFFTPTEAAALGALYIMILGFIYRKLTISLLWKALRETAVTTASIMLIIAAATILGWILAREEVPQALSSMMTGNLNSPVTFLFVTAVLLLVLGAFIDATALLLITVPILLPVATEFGVDPIHFGVITILALMMGLLTPPVGTVLFVMSSVLRMPAGEVFKGVLPFLVPISIVLLLLIFFPGIVTVVPNLVGM</sequence>
<evidence type="ECO:0000259" key="8">
    <source>
        <dbReference type="Pfam" id="PF06808"/>
    </source>
</evidence>
<dbReference type="PIRSF" id="PIRSF006066">
    <property type="entry name" value="HI0050"/>
    <property type="match status" value="1"/>
</dbReference>
<name>A0ABM5PN68_9CORY</name>
<feature type="transmembrane region" description="Helical" evidence="7">
    <location>
        <begin position="169"/>
        <end position="192"/>
    </location>
</feature>
<feature type="transmembrane region" description="Helical" evidence="7">
    <location>
        <begin position="212"/>
        <end position="234"/>
    </location>
</feature>
<evidence type="ECO:0000256" key="6">
    <source>
        <dbReference type="ARBA" id="ARBA00023136"/>
    </source>
</evidence>
<dbReference type="PANTHER" id="PTHR33362:SF3">
    <property type="entry name" value="SIALIC ACID TRAP TRANSPORTER PERMEASE PROTEIN SIAT"/>
    <property type="match status" value="1"/>
</dbReference>
<keyword evidence="10" id="KW-1185">Reference proteome</keyword>
<dbReference type="InterPro" id="IPR010656">
    <property type="entry name" value="DctM"/>
</dbReference>
<feature type="transmembrane region" description="Helical" evidence="7">
    <location>
        <begin position="398"/>
        <end position="423"/>
    </location>
</feature>
<evidence type="ECO:0000313" key="10">
    <source>
        <dbReference type="Proteomes" id="UP000019226"/>
    </source>
</evidence>
<gene>
    <name evidence="9" type="ORF">CCASEI_03755</name>
</gene>
<dbReference type="Pfam" id="PF06808">
    <property type="entry name" value="DctM"/>
    <property type="match status" value="1"/>
</dbReference>
<feature type="transmembrane region" description="Helical" evidence="7">
    <location>
        <begin position="6"/>
        <end position="33"/>
    </location>
</feature>
<keyword evidence="3" id="KW-0997">Cell inner membrane</keyword>
<evidence type="ECO:0000256" key="4">
    <source>
        <dbReference type="ARBA" id="ARBA00022692"/>
    </source>
</evidence>
<feature type="domain" description="TRAP C4-dicarboxylate transport system permease DctM subunit" evidence="8">
    <location>
        <begin position="9"/>
        <end position="415"/>
    </location>
</feature>
<feature type="transmembrane region" description="Helical" evidence="7">
    <location>
        <begin position="312"/>
        <end position="342"/>
    </location>
</feature>
<keyword evidence="2" id="KW-1003">Cell membrane</keyword>
<evidence type="ECO:0000256" key="1">
    <source>
        <dbReference type="ARBA" id="ARBA00004429"/>
    </source>
</evidence>
<evidence type="ECO:0000256" key="2">
    <source>
        <dbReference type="ARBA" id="ARBA00022475"/>
    </source>
</evidence>
<reference evidence="10" key="1">
    <citation type="submission" date="2013-02" db="EMBL/GenBank/DDBJ databases">
        <title>The complete genome sequence of Corynebacterium casei LMG S-19264 (=DSM 44701).</title>
        <authorList>
            <person name="Ruckert C."/>
            <person name="Albersmeier A."/>
            <person name="Kalinowski J."/>
        </authorList>
    </citation>
    <scope>NUCLEOTIDE SEQUENCE [LARGE SCALE GENOMIC DNA]</scope>
    <source>
        <strain evidence="10">LMG S-19264</strain>
    </source>
</reference>
<dbReference type="NCBIfam" id="TIGR00786">
    <property type="entry name" value="dctM"/>
    <property type="match status" value="1"/>
</dbReference>